<gene>
    <name evidence="1" type="ORF">Y88_0086</name>
</gene>
<name>F1ZBH9_9SPHN</name>
<dbReference type="HOGENOM" id="CLU_2220457_0_0_5"/>
<keyword evidence="2" id="KW-1185">Reference proteome</keyword>
<evidence type="ECO:0000313" key="2">
    <source>
        <dbReference type="Proteomes" id="UP000004728"/>
    </source>
</evidence>
<dbReference type="InParanoid" id="F1ZBH9"/>
<dbReference type="EMBL" id="AEWJ01000044">
    <property type="protein sequence ID" value="EGD58034.1"/>
    <property type="molecule type" value="Genomic_DNA"/>
</dbReference>
<dbReference type="OrthoDB" id="9795572at2"/>
<dbReference type="Proteomes" id="UP000004728">
    <property type="component" value="Unassembled WGS sequence"/>
</dbReference>
<protein>
    <recommendedName>
        <fullName evidence="3">PilZ domain-containing protein</fullName>
    </recommendedName>
</protein>
<sequence length="106" mass="12045">MEKRIEGRAVVGIEAKCSTVIQTCEIDVVNISIRGYCIRHGRMSLHVGQKIVLRIDCLEGLGGEVVWLRDGYAGILFERAMYEPSIDHICRYNRDVKGDDMWQFAA</sequence>
<comment type="caution">
    <text evidence="1">The sequence shown here is derived from an EMBL/GenBank/DDBJ whole genome shotgun (WGS) entry which is preliminary data.</text>
</comment>
<organism evidence="1 2">
    <name type="scientific">Novosphingobium nitrogenifigens DSM 19370</name>
    <dbReference type="NCBI Taxonomy" id="983920"/>
    <lineage>
        <taxon>Bacteria</taxon>
        <taxon>Pseudomonadati</taxon>
        <taxon>Pseudomonadota</taxon>
        <taxon>Alphaproteobacteria</taxon>
        <taxon>Sphingomonadales</taxon>
        <taxon>Sphingomonadaceae</taxon>
        <taxon>Novosphingobium</taxon>
    </lineage>
</organism>
<proteinExistence type="predicted"/>
<accession>F1ZBH9</accession>
<evidence type="ECO:0000313" key="1">
    <source>
        <dbReference type="EMBL" id="EGD58034.1"/>
    </source>
</evidence>
<reference evidence="1 2" key="1">
    <citation type="journal article" date="2012" name="J. Bacteriol.">
        <title>Draft Genome Sequence of Novosphingobium nitrogenifigens Y88T.</title>
        <authorList>
            <person name="Strabala T.J."/>
            <person name="Macdonald L."/>
            <person name="Liu V."/>
            <person name="Smit A.M."/>
        </authorList>
    </citation>
    <scope>NUCLEOTIDE SEQUENCE [LARGE SCALE GENOMIC DNA]</scope>
    <source>
        <strain evidence="1 2">DSM 19370</strain>
    </source>
</reference>
<evidence type="ECO:0008006" key="3">
    <source>
        <dbReference type="Google" id="ProtNLM"/>
    </source>
</evidence>
<dbReference type="AlphaFoldDB" id="F1ZBH9"/>
<dbReference type="RefSeq" id="WP_008067517.1">
    <property type="nucleotide sequence ID" value="NZ_AQWK01000006.1"/>
</dbReference>